<evidence type="ECO:0000256" key="16">
    <source>
        <dbReference type="ARBA" id="ARBA00023316"/>
    </source>
</evidence>
<comment type="subcellular location">
    <subcellularLocation>
        <location evidence="3 22">Cytoplasm</location>
    </subcellularLocation>
</comment>
<feature type="active site" evidence="23">
    <location>
        <position position="16"/>
    </location>
</feature>
<dbReference type="PROSITE" id="PS00843">
    <property type="entry name" value="DALA_DALA_LIGASE_1"/>
    <property type="match status" value="1"/>
</dbReference>
<dbReference type="AlphaFoldDB" id="A0A2R5HDV5"/>
<dbReference type="UniPathway" id="UPA00219"/>
<dbReference type="HAMAP" id="MF_00047">
    <property type="entry name" value="Dala_Dala_lig"/>
    <property type="match status" value="1"/>
</dbReference>
<evidence type="ECO:0000256" key="13">
    <source>
        <dbReference type="ARBA" id="ARBA00022960"/>
    </source>
</evidence>
<sequence>MSKETLIVLYGGRSAEREVSVMSATNVVAAIDYDKFNVKTYFIRQNGDFIQGPRFNSQPSPEMKLLDEDSSADHEKIQPSAIYEEGAVVFPVLHGPMGEDGSIQGFLEIMKLAYVGPGILSAAATMDKILSKEIFSSLGIPQVPYVAIYPGQDFVKAEEEVNAKLNYPVFVKPANMGSSVGITKVDEAGELRSALDLASKYDDRIVVEEGVVNPHEVECAALGNSEVKITLPGEVANSNPSAFYDYDEKYNNNALTIDVPAKIAPELVEEIRHYAELAYKGVAGRGLSRCDFFVDAENNIYLNEINAIPGFTAFSMYPMLWENMGLSTTDLLTELVELAKEAFENREAHLL</sequence>
<keyword evidence="12 25" id="KW-0460">Magnesium</keyword>
<dbReference type="GO" id="GO:0009252">
    <property type="term" value="P:peptidoglycan biosynthetic process"/>
    <property type="evidence" value="ECO:0007669"/>
    <property type="project" value="UniProtKB-UniRule"/>
</dbReference>
<keyword evidence="8 22" id="KW-0436">Ligase</keyword>
<dbReference type="SUPFAM" id="SSF56059">
    <property type="entry name" value="Glutathione synthetase ATP-binding domain-like"/>
    <property type="match status" value="1"/>
</dbReference>
<gene>
    <name evidence="28" type="primary">ddlA</name>
    <name evidence="22" type="synonym">ddl</name>
    <name evidence="28" type="ORF">NtB2_00098</name>
</gene>
<dbReference type="Gene3D" id="3.40.50.20">
    <property type="match status" value="1"/>
</dbReference>
<comment type="function">
    <text evidence="2 22">Cell wall formation.</text>
</comment>
<feature type="binding site" evidence="24">
    <location>
        <begin position="303"/>
        <end position="304"/>
    </location>
    <ligand>
        <name>ATP</name>
        <dbReference type="ChEBI" id="CHEBI:30616"/>
    </ligand>
</feature>
<dbReference type="Pfam" id="PF07478">
    <property type="entry name" value="Dala_Dala_lig_C"/>
    <property type="match status" value="1"/>
</dbReference>
<evidence type="ECO:0000256" key="11">
    <source>
        <dbReference type="ARBA" id="ARBA00022840"/>
    </source>
</evidence>
<dbReference type="InterPro" id="IPR011761">
    <property type="entry name" value="ATP-grasp"/>
</dbReference>
<proteinExistence type="inferred from homology"/>
<reference evidence="28 29" key="1">
    <citation type="journal article" date="2018" name="Genome Announc.">
        <title>Draft Genome Sequence of Lactococcus sp. Strain NtB2 (JCM 32569), Isolated from the Gut of the Higher Termite Nasutitermes takasagoensis.</title>
        <authorList>
            <person name="Noda S."/>
            <person name="Aihara C."/>
            <person name="Yuki M."/>
            <person name="Ohkuma M."/>
        </authorList>
    </citation>
    <scope>NUCLEOTIDE SEQUENCE [LARGE SCALE GENOMIC DNA]</scope>
    <source>
        <strain evidence="28 29">NtB2</strain>
    </source>
</reference>
<keyword evidence="7 22" id="KW-0963">Cytoplasm</keyword>
<dbReference type="Gene3D" id="3.30.470.20">
    <property type="entry name" value="ATP-grasp fold, B domain"/>
    <property type="match status" value="1"/>
</dbReference>
<dbReference type="GO" id="GO:0071555">
    <property type="term" value="P:cell wall organization"/>
    <property type="evidence" value="ECO:0007669"/>
    <property type="project" value="UniProtKB-KW"/>
</dbReference>
<dbReference type="PROSITE" id="PS50975">
    <property type="entry name" value="ATP_GRASP"/>
    <property type="match status" value="1"/>
</dbReference>
<dbReference type="Proteomes" id="UP000245021">
    <property type="component" value="Unassembled WGS sequence"/>
</dbReference>
<evidence type="ECO:0000259" key="27">
    <source>
        <dbReference type="PROSITE" id="PS50975"/>
    </source>
</evidence>
<dbReference type="EMBL" id="BFFO01000001">
    <property type="protein sequence ID" value="GBG95996.1"/>
    <property type="molecule type" value="Genomic_DNA"/>
</dbReference>
<comment type="catalytic activity">
    <reaction evidence="17 22">
        <text>2 D-alanine + ATP = D-alanyl-D-alanine + ADP + phosphate + H(+)</text>
        <dbReference type="Rhea" id="RHEA:11224"/>
        <dbReference type="ChEBI" id="CHEBI:15378"/>
        <dbReference type="ChEBI" id="CHEBI:30616"/>
        <dbReference type="ChEBI" id="CHEBI:43474"/>
        <dbReference type="ChEBI" id="CHEBI:57416"/>
        <dbReference type="ChEBI" id="CHEBI:57822"/>
        <dbReference type="ChEBI" id="CHEBI:456216"/>
        <dbReference type="EC" id="6.3.2.4"/>
    </reaction>
</comment>
<feature type="domain" description="ATP-grasp" evidence="27">
    <location>
        <begin position="132"/>
        <end position="337"/>
    </location>
</feature>
<organism evidence="28 29">
    <name type="scientific">Lactococcus termiticola</name>
    <dbReference type="NCBI Taxonomy" id="2169526"/>
    <lineage>
        <taxon>Bacteria</taxon>
        <taxon>Bacillati</taxon>
        <taxon>Bacillota</taxon>
        <taxon>Bacilli</taxon>
        <taxon>Lactobacillales</taxon>
        <taxon>Streptococcaceae</taxon>
        <taxon>Lactococcus</taxon>
    </lineage>
</organism>
<dbReference type="InterPro" id="IPR011127">
    <property type="entry name" value="Dala_Dala_lig_N"/>
</dbReference>
<dbReference type="Pfam" id="PF01820">
    <property type="entry name" value="Dala_Dala_lig_N"/>
    <property type="match status" value="1"/>
</dbReference>
<dbReference type="InterPro" id="IPR011095">
    <property type="entry name" value="Dala_Dala_lig_C"/>
</dbReference>
<dbReference type="GO" id="GO:0005829">
    <property type="term" value="C:cytosol"/>
    <property type="evidence" value="ECO:0007669"/>
    <property type="project" value="TreeGrafter"/>
</dbReference>
<keyword evidence="11 26" id="KW-0067">ATP-binding</keyword>
<feature type="active site" evidence="23">
    <location>
        <position position="315"/>
    </location>
</feature>
<evidence type="ECO:0000256" key="7">
    <source>
        <dbReference type="ARBA" id="ARBA00022490"/>
    </source>
</evidence>
<feature type="binding site" evidence="24">
    <location>
        <begin position="178"/>
        <end position="179"/>
    </location>
    <ligand>
        <name>ATP</name>
        <dbReference type="ChEBI" id="CHEBI:30616"/>
    </ligand>
</feature>
<dbReference type="Gene3D" id="3.30.1490.20">
    <property type="entry name" value="ATP-grasp fold, A domain"/>
    <property type="match status" value="1"/>
</dbReference>
<dbReference type="NCBIfam" id="TIGR01205">
    <property type="entry name" value="D_ala_D_alaTIGR"/>
    <property type="match status" value="1"/>
</dbReference>
<dbReference type="FunFam" id="3.30.470.20:FF:000008">
    <property type="entry name" value="D-alanine--D-alanine ligase"/>
    <property type="match status" value="1"/>
</dbReference>
<feature type="binding site" evidence="24">
    <location>
        <begin position="170"/>
        <end position="172"/>
    </location>
    <ligand>
        <name>ATP</name>
        <dbReference type="ChEBI" id="CHEBI:30616"/>
    </ligand>
</feature>
<dbReference type="GO" id="GO:0008716">
    <property type="term" value="F:D-alanine-D-alanine ligase activity"/>
    <property type="evidence" value="ECO:0007669"/>
    <property type="project" value="UniProtKB-UniRule"/>
</dbReference>
<dbReference type="EC" id="6.3.2.4" evidence="6 22"/>
<comment type="pathway">
    <text evidence="4 22">Cell wall biogenesis; peptidoglycan biosynthesis.</text>
</comment>
<name>A0A2R5HDV5_9LACT</name>
<evidence type="ECO:0000256" key="5">
    <source>
        <dbReference type="ARBA" id="ARBA00010871"/>
    </source>
</evidence>
<evidence type="ECO:0000256" key="21">
    <source>
        <dbReference type="ARBA" id="ARBA00077154"/>
    </source>
</evidence>
<evidence type="ECO:0000256" key="19">
    <source>
        <dbReference type="ARBA" id="ARBA00068427"/>
    </source>
</evidence>
<evidence type="ECO:0000256" key="14">
    <source>
        <dbReference type="ARBA" id="ARBA00022984"/>
    </source>
</evidence>
<evidence type="ECO:0000256" key="2">
    <source>
        <dbReference type="ARBA" id="ARBA00003921"/>
    </source>
</evidence>
<dbReference type="OrthoDB" id="9813261at2"/>
<dbReference type="PANTHER" id="PTHR23132">
    <property type="entry name" value="D-ALANINE--D-ALANINE LIGASE"/>
    <property type="match status" value="1"/>
</dbReference>
<keyword evidence="15 25" id="KW-0464">Manganese</keyword>
<evidence type="ECO:0000256" key="1">
    <source>
        <dbReference type="ARBA" id="ARBA00001936"/>
    </source>
</evidence>
<dbReference type="GO" id="GO:0008360">
    <property type="term" value="P:regulation of cell shape"/>
    <property type="evidence" value="ECO:0007669"/>
    <property type="project" value="UniProtKB-KW"/>
</dbReference>
<dbReference type="SUPFAM" id="SSF52440">
    <property type="entry name" value="PreATP-grasp domain"/>
    <property type="match status" value="1"/>
</dbReference>
<evidence type="ECO:0000256" key="9">
    <source>
        <dbReference type="ARBA" id="ARBA00022723"/>
    </source>
</evidence>
<comment type="cofactor">
    <cofactor evidence="1">
        <name>Mn(2+)</name>
        <dbReference type="ChEBI" id="CHEBI:29035"/>
    </cofactor>
</comment>
<keyword evidence="16 22" id="KW-0961">Cell wall biogenesis/degradation</keyword>
<evidence type="ECO:0000256" key="17">
    <source>
        <dbReference type="ARBA" id="ARBA00047614"/>
    </source>
</evidence>
<dbReference type="PROSITE" id="PS00844">
    <property type="entry name" value="DALA_DALA_LIGASE_2"/>
    <property type="match status" value="1"/>
</dbReference>
<evidence type="ECO:0000313" key="29">
    <source>
        <dbReference type="Proteomes" id="UP000245021"/>
    </source>
</evidence>
<evidence type="ECO:0000256" key="24">
    <source>
        <dbReference type="PIRSR" id="PIRSR039102-2"/>
    </source>
</evidence>
<comment type="cofactor">
    <cofactor evidence="25">
        <name>Mg(2+)</name>
        <dbReference type="ChEBI" id="CHEBI:18420"/>
    </cofactor>
    <cofactor evidence="25">
        <name>Mn(2+)</name>
        <dbReference type="ChEBI" id="CHEBI:29035"/>
    </cofactor>
    <text evidence="25">Binds 2 magnesium or manganese ions per subunit.</text>
</comment>
<dbReference type="FunFam" id="3.30.1490.20:FF:000007">
    <property type="entry name" value="D-alanine--D-alanine ligase"/>
    <property type="match status" value="1"/>
</dbReference>
<evidence type="ECO:0000256" key="18">
    <source>
        <dbReference type="ARBA" id="ARBA00060592"/>
    </source>
</evidence>
<keyword evidence="14 22" id="KW-0573">Peptidoglycan synthesis</keyword>
<evidence type="ECO:0000256" key="26">
    <source>
        <dbReference type="PROSITE-ProRule" id="PRU00409"/>
    </source>
</evidence>
<dbReference type="NCBIfam" id="NF002529">
    <property type="entry name" value="PRK01966.1-5"/>
    <property type="match status" value="1"/>
</dbReference>
<evidence type="ECO:0000256" key="15">
    <source>
        <dbReference type="ARBA" id="ARBA00023211"/>
    </source>
</evidence>
<keyword evidence="13 22" id="KW-0133">Cell shape</keyword>
<evidence type="ECO:0000256" key="3">
    <source>
        <dbReference type="ARBA" id="ARBA00004496"/>
    </source>
</evidence>
<comment type="caution">
    <text evidence="28">The sequence shown here is derived from an EMBL/GenBank/DDBJ whole genome shotgun (WGS) entry which is preliminary data.</text>
</comment>
<keyword evidence="9 25" id="KW-0479">Metal-binding</keyword>
<feature type="binding site" evidence="25">
    <location>
        <position position="304"/>
    </location>
    <ligand>
        <name>Mg(2+)</name>
        <dbReference type="ChEBI" id="CHEBI:18420"/>
        <label>2</label>
    </ligand>
</feature>
<evidence type="ECO:0000256" key="10">
    <source>
        <dbReference type="ARBA" id="ARBA00022741"/>
    </source>
</evidence>
<evidence type="ECO:0000256" key="6">
    <source>
        <dbReference type="ARBA" id="ARBA00012216"/>
    </source>
</evidence>
<feature type="binding site" evidence="25">
    <location>
        <position position="304"/>
    </location>
    <ligand>
        <name>Mg(2+)</name>
        <dbReference type="ChEBI" id="CHEBI:18420"/>
        <label>1</label>
    </ligand>
</feature>
<feature type="active site" evidence="23">
    <location>
        <position position="178"/>
    </location>
</feature>
<dbReference type="GO" id="GO:0046872">
    <property type="term" value="F:metal ion binding"/>
    <property type="evidence" value="ECO:0007669"/>
    <property type="project" value="UniProtKB-KW"/>
</dbReference>
<evidence type="ECO:0000256" key="8">
    <source>
        <dbReference type="ARBA" id="ARBA00022598"/>
    </source>
</evidence>
<dbReference type="PANTHER" id="PTHR23132:SF25">
    <property type="entry name" value="D-ALANINE--D-ALANINE LIGASE A"/>
    <property type="match status" value="1"/>
</dbReference>
<dbReference type="InterPro" id="IPR000291">
    <property type="entry name" value="D-Ala_lig_Van_CS"/>
</dbReference>
<keyword evidence="29" id="KW-1185">Reference proteome</keyword>
<dbReference type="GO" id="GO:0005524">
    <property type="term" value="F:ATP binding"/>
    <property type="evidence" value="ECO:0007669"/>
    <property type="project" value="UniProtKB-UniRule"/>
</dbReference>
<evidence type="ECO:0000256" key="4">
    <source>
        <dbReference type="ARBA" id="ARBA00004752"/>
    </source>
</evidence>
<dbReference type="InterPro" id="IPR016185">
    <property type="entry name" value="PreATP-grasp_dom_sf"/>
</dbReference>
<comment type="similarity">
    <text evidence="5 22">Belongs to the D-alanine--D-alanine ligase family.</text>
</comment>
<evidence type="ECO:0000313" key="28">
    <source>
        <dbReference type="EMBL" id="GBG95996.1"/>
    </source>
</evidence>
<dbReference type="PIRSF" id="PIRSF039102">
    <property type="entry name" value="Ddl/VanB"/>
    <property type="match status" value="1"/>
</dbReference>
<dbReference type="InterPro" id="IPR005905">
    <property type="entry name" value="D_ala_D_ala"/>
</dbReference>
<dbReference type="InterPro" id="IPR013815">
    <property type="entry name" value="ATP_grasp_subdomain_1"/>
</dbReference>
<evidence type="ECO:0000256" key="25">
    <source>
        <dbReference type="PIRSR" id="PIRSR039102-3"/>
    </source>
</evidence>
<protein>
    <recommendedName>
        <fullName evidence="19 22">D-alanine--D-alanine ligase</fullName>
        <ecNumber evidence="6 22">6.3.2.4</ecNumber>
    </recommendedName>
    <alternativeName>
        <fullName evidence="21 22">D-Ala-D-Ala ligase</fullName>
    </alternativeName>
    <alternativeName>
        <fullName evidence="20 22">D-alanylalanine synthetase</fullName>
    </alternativeName>
</protein>
<feature type="binding site" evidence="25">
    <location>
        <position position="291"/>
    </location>
    <ligand>
        <name>Mg(2+)</name>
        <dbReference type="ChEBI" id="CHEBI:18420"/>
        <label>1</label>
    </ligand>
</feature>
<feature type="binding site" evidence="24">
    <location>
        <begin position="208"/>
        <end position="216"/>
    </location>
    <ligand>
        <name>ATP</name>
        <dbReference type="ChEBI" id="CHEBI:30616"/>
    </ligand>
</feature>
<dbReference type="NCBIfam" id="NF002528">
    <property type="entry name" value="PRK01966.1-4"/>
    <property type="match status" value="1"/>
</dbReference>
<feature type="binding site" evidence="25">
    <location>
        <position position="306"/>
    </location>
    <ligand>
        <name>Mg(2+)</name>
        <dbReference type="ChEBI" id="CHEBI:18420"/>
        <label>2</label>
    </ligand>
</feature>
<evidence type="ECO:0000256" key="12">
    <source>
        <dbReference type="ARBA" id="ARBA00022842"/>
    </source>
</evidence>
<feature type="binding site" evidence="24">
    <location>
        <position position="128"/>
    </location>
    <ligand>
        <name>ATP</name>
        <dbReference type="ChEBI" id="CHEBI:30616"/>
    </ligand>
</feature>
<evidence type="ECO:0000256" key="20">
    <source>
        <dbReference type="ARBA" id="ARBA00076288"/>
    </source>
</evidence>
<keyword evidence="10 24" id="KW-0547">Nucleotide-binding</keyword>
<evidence type="ECO:0000256" key="23">
    <source>
        <dbReference type="PIRSR" id="PIRSR039102-1"/>
    </source>
</evidence>
<dbReference type="RefSeq" id="WP_109244987.1">
    <property type="nucleotide sequence ID" value="NZ_BFFO01000001.1"/>
</dbReference>
<evidence type="ECO:0000256" key="22">
    <source>
        <dbReference type="HAMAP-Rule" id="MF_00047"/>
    </source>
</evidence>
<comment type="pathway">
    <text evidence="18">Glycan biosynthesis.</text>
</comment>
<accession>A0A2R5HDV5</accession>